<dbReference type="AlphaFoldDB" id="A0ABC8VLT5"/>
<reference evidence="2 3" key="2">
    <citation type="submission" date="2024-10" db="EMBL/GenBank/DDBJ databases">
        <authorList>
            <person name="Ryan C."/>
        </authorList>
    </citation>
    <scope>NUCLEOTIDE SEQUENCE [LARGE SCALE GENOMIC DNA]</scope>
</reference>
<dbReference type="EMBL" id="OZ075120">
    <property type="protein sequence ID" value="CAL4893286.1"/>
    <property type="molecule type" value="Genomic_DNA"/>
</dbReference>
<name>A0ABC8VLT5_9POAL</name>
<protein>
    <submittedName>
        <fullName evidence="2">Uncharacterized protein</fullName>
    </submittedName>
</protein>
<evidence type="ECO:0000313" key="2">
    <source>
        <dbReference type="EMBL" id="CAL4893286.1"/>
    </source>
</evidence>
<feature type="region of interest" description="Disordered" evidence="1">
    <location>
        <begin position="1"/>
        <end position="30"/>
    </location>
</feature>
<dbReference type="Proteomes" id="UP001497457">
    <property type="component" value="Chromosome 10rd"/>
</dbReference>
<organism evidence="2 3">
    <name type="scientific">Urochloa decumbens</name>
    <dbReference type="NCBI Taxonomy" id="240449"/>
    <lineage>
        <taxon>Eukaryota</taxon>
        <taxon>Viridiplantae</taxon>
        <taxon>Streptophyta</taxon>
        <taxon>Embryophyta</taxon>
        <taxon>Tracheophyta</taxon>
        <taxon>Spermatophyta</taxon>
        <taxon>Magnoliopsida</taxon>
        <taxon>Liliopsida</taxon>
        <taxon>Poales</taxon>
        <taxon>Poaceae</taxon>
        <taxon>PACMAD clade</taxon>
        <taxon>Panicoideae</taxon>
        <taxon>Panicodae</taxon>
        <taxon>Paniceae</taxon>
        <taxon>Melinidinae</taxon>
        <taxon>Urochloa</taxon>
    </lineage>
</organism>
<proteinExistence type="predicted"/>
<evidence type="ECO:0000313" key="3">
    <source>
        <dbReference type="Proteomes" id="UP001497457"/>
    </source>
</evidence>
<sequence length="107" mass="11226">MSANGMSRVFTPVVQGKDQQGSMNKMQNYNTGNNTSFPVTGAFYTGGSFLSGNSVDAPPPPQSNKNALTSRRRRRRAQAILPSASGEIPASEDGAVPQTGLPAISLN</sequence>
<keyword evidence="3" id="KW-1185">Reference proteome</keyword>
<evidence type="ECO:0000256" key="1">
    <source>
        <dbReference type="SAM" id="MobiDB-lite"/>
    </source>
</evidence>
<feature type="region of interest" description="Disordered" evidence="1">
    <location>
        <begin position="48"/>
        <end position="107"/>
    </location>
</feature>
<gene>
    <name evidence="2" type="ORF">URODEC1_LOCUS4686</name>
</gene>
<accession>A0ABC8VLT5</accession>
<feature type="compositionally biased region" description="Polar residues" evidence="1">
    <location>
        <begin position="17"/>
        <end position="30"/>
    </location>
</feature>
<reference evidence="3" key="1">
    <citation type="submission" date="2024-06" db="EMBL/GenBank/DDBJ databases">
        <authorList>
            <person name="Ryan C."/>
        </authorList>
    </citation>
    <scope>NUCLEOTIDE SEQUENCE [LARGE SCALE GENOMIC DNA]</scope>
</reference>